<dbReference type="GO" id="GO:0006352">
    <property type="term" value="P:DNA-templated transcription initiation"/>
    <property type="evidence" value="ECO:0007669"/>
    <property type="project" value="InterPro"/>
</dbReference>
<dbReference type="Pfam" id="PF08281">
    <property type="entry name" value="Sigma70_r4_2"/>
    <property type="match status" value="1"/>
</dbReference>
<dbReference type="Gene3D" id="1.10.10.10">
    <property type="entry name" value="Winged helix-like DNA-binding domain superfamily/Winged helix DNA-binding domain"/>
    <property type="match status" value="1"/>
</dbReference>
<evidence type="ECO:0000256" key="3">
    <source>
        <dbReference type="ARBA" id="ARBA00023082"/>
    </source>
</evidence>
<gene>
    <name evidence="7" type="ORF">SAMN05216464_108147</name>
</gene>
<dbReference type="Proteomes" id="UP000199072">
    <property type="component" value="Unassembled WGS sequence"/>
</dbReference>
<dbReference type="InterPro" id="IPR007627">
    <property type="entry name" value="RNA_pol_sigma70_r2"/>
</dbReference>
<protein>
    <submittedName>
        <fullName evidence="7">RNA polymerase sigma-70 factor, ECF subfamily</fullName>
    </submittedName>
</protein>
<evidence type="ECO:0000313" key="8">
    <source>
        <dbReference type="Proteomes" id="UP000199072"/>
    </source>
</evidence>
<dbReference type="Pfam" id="PF04542">
    <property type="entry name" value="Sigma70_r2"/>
    <property type="match status" value="1"/>
</dbReference>
<dbReference type="OrthoDB" id="9772248at2"/>
<accession>A0A1G7ESV2</accession>
<dbReference type="AlphaFoldDB" id="A0A1G7ESV2"/>
<dbReference type="InterPro" id="IPR013324">
    <property type="entry name" value="RNA_pol_sigma_r3/r4-like"/>
</dbReference>
<dbReference type="SUPFAM" id="SSF88946">
    <property type="entry name" value="Sigma2 domain of RNA polymerase sigma factors"/>
    <property type="match status" value="1"/>
</dbReference>
<reference evidence="7 8" key="1">
    <citation type="submission" date="2016-10" db="EMBL/GenBank/DDBJ databases">
        <authorList>
            <person name="de Groot N.N."/>
        </authorList>
    </citation>
    <scope>NUCLEOTIDE SEQUENCE [LARGE SCALE GENOMIC DNA]</scope>
    <source>
        <strain evidence="7 8">47C3B</strain>
    </source>
</reference>
<keyword evidence="8" id="KW-1185">Reference proteome</keyword>
<dbReference type="InterPro" id="IPR039425">
    <property type="entry name" value="RNA_pol_sigma-70-like"/>
</dbReference>
<dbReference type="NCBIfam" id="TIGR02985">
    <property type="entry name" value="Sig70_bacteroi1"/>
    <property type="match status" value="1"/>
</dbReference>
<dbReference type="PANTHER" id="PTHR43133:SF46">
    <property type="entry name" value="RNA POLYMERASE SIGMA-70 FACTOR ECF SUBFAMILY"/>
    <property type="match status" value="1"/>
</dbReference>
<dbReference type="SUPFAM" id="SSF88659">
    <property type="entry name" value="Sigma3 and sigma4 domains of RNA polymerase sigma factors"/>
    <property type="match status" value="1"/>
</dbReference>
<keyword evidence="3" id="KW-0731">Sigma factor</keyword>
<dbReference type="STRING" id="1391627.SAMN05216464_108147"/>
<feature type="domain" description="RNA polymerase sigma-70 region 2" evidence="5">
    <location>
        <begin position="41"/>
        <end position="106"/>
    </location>
</feature>
<dbReference type="InterPro" id="IPR013249">
    <property type="entry name" value="RNA_pol_sigma70_r4_t2"/>
</dbReference>
<keyword evidence="2" id="KW-0805">Transcription regulation</keyword>
<dbReference type="NCBIfam" id="TIGR02937">
    <property type="entry name" value="sigma70-ECF"/>
    <property type="match status" value="1"/>
</dbReference>
<evidence type="ECO:0000256" key="4">
    <source>
        <dbReference type="ARBA" id="ARBA00023163"/>
    </source>
</evidence>
<evidence type="ECO:0000259" key="5">
    <source>
        <dbReference type="Pfam" id="PF04542"/>
    </source>
</evidence>
<dbReference type="InterPro" id="IPR014284">
    <property type="entry name" value="RNA_pol_sigma-70_dom"/>
</dbReference>
<evidence type="ECO:0000256" key="2">
    <source>
        <dbReference type="ARBA" id="ARBA00023015"/>
    </source>
</evidence>
<comment type="similarity">
    <text evidence="1">Belongs to the sigma-70 factor family. ECF subfamily.</text>
</comment>
<evidence type="ECO:0000259" key="6">
    <source>
        <dbReference type="Pfam" id="PF08281"/>
    </source>
</evidence>
<evidence type="ECO:0000313" key="7">
    <source>
        <dbReference type="EMBL" id="SDE66722.1"/>
    </source>
</evidence>
<dbReference type="GO" id="GO:0016987">
    <property type="term" value="F:sigma factor activity"/>
    <property type="evidence" value="ECO:0007669"/>
    <property type="project" value="UniProtKB-KW"/>
</dbReference>
<dbReference type="Gene3D" id="1.10.1740.10">
    <property type="match status" value="1"/>
</dbReference>
<dbReference type="InterPro" id="IPR014327">
    <property type="entry name" value="RNA_pol_sigma70_bacteroid"/>
</dbReference>
<dbReference type="InterPro" id="IPR036388">
    <property type="entry name" value="WH-like_DNA-bd_sf"/>
</dbReference>
<keyword evidence="4" id="KW-0804">Transcription</keyword>
<dbReference type="PANTHER" id="PTHR43133">
    <property type="entry name" value="RNA POLYMERASE ECF-TYPE SIGMA FACTO"/>
    <property type="match status" value="1"/>
</dbReference>
<sequence>MHPDGLILKFDKNASSDQAGKDMDVVAGEKAVMSLKEFEQLFHKNQQFLCMIAEKIVRDDVVAEDLVQDFFIKFWESKDRLRYKFFEGFAYRSVKNASIDYLRRQQTAEKQLASMAELENLALADEEIPAQDARIKRILELLDALPAERRRIFELHVLDNRSYKEIADELGISVNTVKTQLRRAYLTLREKAILVLILSSLTKFL</sequence>
<dbReference type="RefSeq" id="WP_091151031.1">
    <property type="nucleotide sequence ID" value="NZ_FNAI01000008.1"/>
</dbReference>
<dbReference type="GO" id="GO:0003677">
    <property type="term" value="F:DNA binding"/>
    <property type="evidence" value="ECO:0007669"/>
    <property type="project" value="InterPro"/>
</dbReference>
<dbReference type="CDD" id="cd06171">
    <property type="entry name" value="Sigma70_r4"/>
    <property type="match status" value="1"/>
</dbReference>
<feature type="domain" description="RNA polymerase sigma factor 70 region 4 type 2" evidence="6">
    <location>
        <begin position="136"/>
        <end position="187"/>
    </location>
</feature>
<organism evidence="7 8">
    <name type="scientific">Mucilaginibacter pineti</name>
    <dbReference type="NCBI Taxonomy" id="1391627"/>
    <lineage>
        <taxon>Bacteria</taxon>
        <taxon>Pseudomonadati</taxon>
        <taxon>Bacteroidota</taxon>
        <taxon>Sphingobacteriia</taxon>
        <taxon>Sphingobacteriales</taxon>
        <taxon>Sphingobacteriaceae</taxon>
        <taxon>Mucilaginibacter</taxon>
    </lineage>
</organism>
<dbReference type="EMBL" id="FNAI01000008">
    <property type="protein sequence ID" value="SDE66722.1"/>
    <property type="molecule type" value="Genomic_DNA"/>
</dbReference>
<evidence type="ECO:0000256" key="1">
    <source>
        <dbReference type="ARBA" id="ARBA00010641"/>
    </source>
</evidence>
<proteinExistence type="inferred from homology"/>
<name>A0A1G7ESV2_9SPHI</name>
<dbReference type="InterPro" id="IPR013325">
    <property type="entry name" value="RNA_pol_sigma_r2"/>
</dbReference>